<dbReference type="Gene3D" id="3.90.400.10">
    <property type="entry name" value="Oligo-1,6-glucosidase, Domain 2"/>
    <property type="match status" value="1"/>
</dbReference>
<dbReference type="RefSeq" id="WP_201078810.1">
    <property type="nucleotide sequence ID" value="NZ_CP067420.1"/>
</dbReference>
<sequence>MTEWWRGGVIYQIYPRSFRDSDGDGIGDLRGIAEKLDHVAGLGVDGIWLCPFFKSPMKDFGYDVEDYRAVDPMFGTLEDFDHLLARAHDLGLRVIIDMVLSHTSDLHPWFLESRESRDNPRADWYVWADARPDGTPPNNWLSVFGGSAWAWEPRRNQYYLHNFLTSQPDLNLHDGLVQDAVLDACRFWLDRGVDGFRLDTANFYMHDPELRDNPPRPSGSGALEGVASVNPYGMQRHVYDKSRPENLAFLRRLRALMDRYPGTMTVAEVHDDDSTMRSAEYVGSPDLLHTAYGFTLLTERFGAGVIRGALESFERQPGRGWPAWAFGNHDVIRPVTRWGKGEGGDGFAKLLVALLCSVRGTAFLYEGEELGLPEADVPYGKIQDPYGLPFYPRYKGRDGCRTPMPWRHDHPAGGFTDGTAEPWLPVAEEHLRRAVSVQHGDPGSVLNFTRGFLRWRREHPALVTGDIRFLDAPEPVIAFVRSGGGEEVLAAFNLGGEPAAIEAPGGVEALSGHGLDGTLDGGRIRLPGHGAFLGRLSGTDNNTTGG</sequence>
<dbReference type="InterPro" id="IPR045857">
    <property type="entry name" value="O16G_dom_2"/>
</dbReference>
<dbReference type="Proteomes" id="UP000595197">
    <property type="component" value="Chromosome"/>
</dbReference>
<protein>
    <submittedName>
        <fullName evidence="3">Alpha glucosidase</fullName>
    </submittedName>
</protein>
<dbReference type="SUPFAM" id="SSF51445">
    <property type="entry name" value="(Trans)glycosidases"/>
    <property type="match status" value="1"/>
</dbReference>
<gene>
    <name evidence="3" type="ORF">IGS68_08180</name>
</gene>
<name>A0ABX7BD41_9PROT</name>
<dbReference type="InterPro" id="IPR013780">
    <property type="entry name" value="Glyco_hydro_b"/>
</dbReference>
<dbReference type="EMBL" id="CP067420">
    <property type="protein sequence ID" value="QQP91173.1"/>
    <property type="molecule type" value="Genomic_DNA"/>
</dbReference>
<evidence type="ECO:0000256" key="1">
    <source>
        <dbReference type="ARBA" id="ARBA00008061"/>
    </source>
</evidence>
<accession>A0ABX7BD41</accession>
<evidence type="ECO:0000259" key="2">
    <source>
        <dbReference type="SMART" id="SM00642"/>
    </source>
</evidence>
<comment type="similarity">
    <text evidence="1">Belongs to the glycosyl hydrolase 13 family.</text>
</comment>
<dbReference type="Gene3D" id="3.20.20.80">
    <property type="entry name" value="Glycosidases"/>
    <property type="match status" value="2"/>
</dbReference>
<dbReference type="Gene3D" id="2.60.40.1180">
    <property type="entry name" value="Golgi alpha-mannosidase II"/>
    <property type="match status" value="1"/>
</dbReference>
<reference evidence="3" key="1">
    <citation type="submission" date="2021-02" db="EMBL/GenBank/DDBJ databases">
        <title>Skermanella TT6 skin isolate.</title>
        <authorList>
            <person name="Lee K."/>
            <person name="Ganzorig M."/>
        </authorList>
    </citation>
    <scope>NUCLEOTIDE SEQUENCE</scope>
    <source>
        <strain evidence="3">TT6</strain>
    </source>
</reference>
<dbReference type="InterPro" id="IPR017853">
    <property type="entry name" value="GH"/>
</dbReference>
<evidence type="ECO:0000313" key="3">
    <source>
        <dbReference type="EMBL" id="QQP91173.1"/>
    </source>
</evidence>
<evidence type="ECO:0000313" key="4">
    <source>
        <dbReference type="Proteomes" id="UP000595197"/>
    </source>
</evidence>
<dbReference type="SMART" id="SM00642">
    <property type="entry name" value="Aamy"/>
    <property type="match status" value="1"/>
</dbReference>
<keyword evidence="4" id="KW-1185">Reference proteome</keyword>
<proteinExistence type="inferred from homology"/>
<dbReference type="InterPro" id="IPR006047">
    <property type="entry name" value="GH13_cat_dom"/>
</dbReference>
<organism evidence="3 4">
    <name type="scientific">Skermanella cutis</name>
    <dbReference type="NCBI Taxonomy" id="2775420"/>
    <lineage>
        <taxon>Bacteria</taxon>
        <taxon>Pseudomonadati</taxon>
        <taxon>Pseudomonadota</taxon>
        <taxon>Alphaproteobacteria</taxon>
        <taxon>Rhodospirillales</taxon>
        <taxon>Azospirillaceae</taxon>
        <taxon>Skermanella</taxon>
    </lineage>
</organism>
<dbReference type="PANTHER" id="PTHR10357">
    <property type="entry name" value="ALPHA-AMYLASE FAMILY MEMBER"/>
    <property type="match status" value="1"/>
</dbReference>
<feature type="domain" description="Glycosyl hydrolase family 13 catalytic" evidence="2">
    <location>
        <begin position="12"/>
        <end position="401"/>
    </location>
</feature>
<dbReference type="CDD" id="cd11330">
    <property type="entry name" value="AmyAc_OligoGlu"/>
    <property type="match status" value="1"/>
</dbReference>
<dbReference type="PANTHER" id="PTHR10357:SF179">
    <property type="entry name" value="NEUTRAL AND BASIC AMINO ACID TRANSPORT PROTEIN RBAT"/>
    <property type="match status" value="1"/>
</dbReference>
<dbReference type="Pfam" id="PF00128">
    <property type="entry name" value="Alpha-amylase"/>
    <property type="match status" value="1"/>
</dbReference>
<dbReference type="SUPFAM" id="SSF51011">
    <property type="entry name" value="Glycosyl hydrolase domain"/>
    <property type="match status" value="1"/>
</dbReference>